<evidence type="ECO:0000313" key="3">
    <source>
        <dbReference type="Proteomes" id="UP000238164"/>
    </source>
</evidence>
<dbReference type="AlphaFoldDB" id="A0A2N9JF81"/>
<protein>
    <submittedName>
        <fullName evidence="2">Uncharacterized protein</fullName>
    </submittedName>
</protein>
<evidence type="ECO:0000256" key="1">
    <source>
        <dbReference type="SAM" id="Phobius"/>
    </source>
</evidence>
<name>A0A2N9JF81_9ACTN</name>
<feature type="transmembrane region" description="Helical" evidence="1">
    <location>
        <begin position="25"/>
        <end position="47"/>
    </location>
</feature>
<keyword evidence="1" id="KW-1133">Transmembrane helix</keyword>
<feature type="transmembrane region" description="Helical" evidence="1">
    <location>
        <begin position="53"/>
        <end position="72"/>
    </location>
</feature>
<dbReference type="KEGG" id="mgg:MPLG2_1387"/>
<gene>
    <name evidence="2" type="ORF">MPLG2_1387</name>
</gene>
<sequence length="93" mass="9264">MVPSLSSSSWSPPAAASLRVSSSPLVVPMLSVTFAVTASVGGILLALGSAIPISPYITTISFLIYLACRLIGASRAGGRAGTAPHAVLPVKAS</sequence>
<keyword evidence="1" id="KW-0472">Membrane</keyword>
<dbReference type="Proteomes" id="UP000238164">
    <property type="component" value="Chromosome 1"/>
</dbReference>
<keyword evidence="3" id="KW-1185">Reference proteome</keyword>
<reference evidence="2 3" key="1">
    <citation type="submission" date="2018-02" db="EMBL/GenBank/DDBJ databases">
        <authorList>
            <person name="Cohen D.B."/>
            <person name="Kent A.D."/>
        </authorList>
    </citation>
    <scope>NUCLEOTIDE SEQUENCE [LARGE SCALE GENOMIC DNA]</scope>
    <source>
        <strain evidence="2">1</strain>
    </source>
</reference>
<evidence type="ECO:0000313" key="2">
    <source>
        <dbReference type="EMBL" id="SPD86423.1"/>
    </source>
</evidence>
<organism evidence="2 3">
    <name type="scientific">Micropruina glycogenica</name>
    <dbReference type="NCBI Taxonomy" id="75385"/>
    <lineage>
        <taxon>Bacteria</taxon>
        <taxon>Bacillati</taxon>
        <taxon>Actinomycetota</taxon>
        <taxon>Actinomycetes</taxon>
        <taxon>Propionibacteriales</taxon>
        <taxon>Nocardioidaceae</taxon>
        <taxon>Micropruina</taxon>
    </lineage>
</organism>
<accession>A0A2N9JF81</accession>
<dbReference type="EMBL" id="LT985188">
    <property type="protein sequence ID" value="SPD86423.1"/>
    <property type="molecule type" value="Genomic_DNA"/>
</dbReference>
<proteinExistence type="predicted"/>
<keyword evidence="1" id="KW-0812">Transmembrane</keyword>